<reference evidence="3 4" key="1">
    <citation type="journal article" date="2017" name="ISME J.">
        <title>Potential for microbial H2 and metal transformations associated with novel bacteria and archaea in deep terrestrial subsurface sediments.</title>
        <authorList>
            <person name="Hernsdorf A.W."/>
            <person name="Amano Y."/>
            <person name="Miyakawa K."/>
            <person name="Ise K."/>
            <person name="Suzuki Y."/>
            <person name="Anantharaman K."/>
            <person name="Probst A."/>
            <person name="Burstein D."/>
            <person name="Thomas B.C."/>
            <person name="Banfield J.F."/>
        </authorList>
    </citation>
    <scope>NUCLEOTIDE SEQUENCE [LARGE SCALE GENOMIC DNA]</scope>
    <source>
        <strain evidence="3">HGW-Wallbacteria-1</strain>
    </source>
</reference>
<evidence type="ECO:0000313" key="3">
    <source>
        <dbReference type="EMBL" id="PKK90583.1"/>
    </source>
</evidence>
<dbReference type="SUPFAM" id="SSF53756">
    <property type="entry name" value="UDP-Glycosyltransferase/glycogen phosphorylase"/>
    <property type="match status" value="1"/>
</dbReference>
<dbReference type="EMBL" id="PGXC01000005">
    <property type="protein sequence ID" value="PKK90583.1"/>
    <property type="molecule type" value="Genomic_DNA"/>
</dbReference>
<dbReference type="GO" id="GO:0016757">
    <property type="term" value="F:glycosyltransferase activity"/>
    <property type="evidence" value="ECO:0007669"/>
    <property type="project" value="InterPro"/>
</dbReference>
<dbReference type="InterPro" id="IPR001296">
    <property type="entry name" value="Glyco_trans_1"/>
</dbReference>
<name>A0A2N1PQG7_9BACT</name>
<protein>
    <recommendedName>
        <fullName evidence="5">Glycosyltransferase family 1 protein</fullName>
    </recommendedName>
</protein>
<feature type="domain" description="Glycosyltransferase subfamily 4-like N-terminal" evidence="2">
    <location>
        <begin position="14"/>
        <end position="197"/>
    </location>
</feature>
<dbReference type="Pfam" id="PF00534">
    <property type="entry name" value="Glycos_transf_1"/>
    <property type="match status" value="1"/>
</dbReference>
<feature type="domain" description="Glycosyl transferase family 1" evidence="1">
    <location>
        <begin position="215"/>
        <end position="378"/>
    </location>
</feature>
<evidence type="ECO:0008006" key="5">
    <source>
        <dbReference type="Google" id="ProtNLM"/>
    </source>
</evidence>
<dbReference type="InterPro" id="IPR028098">
    <property type="entry name" value="Glyco_trans_4-like_N"/>
</dbReference>
<proteinExistence type="predicted"/>
<dbReference type="Proteomes" id="UP000233256">
    <property type="component" value="Unassembled WGS sequence"/>
</dbReference>
<dbReference type="Pfam" id="PF13439">
    <property type="entry name" value="Glyco_transf_4"/>
    <property type="match status" value="1"/>
</dbReference>
<dbReference type="CDD" id="cd03801">
    <property type="entry name" value="GT4_PimA-like"/>
    <property type="match status" value="1"/>
</dbReference>
<comment type="caution">
    <text evidence="3">The sequence shown here is derived from an EMBL/GenBank/DDBJ whole genome shotgun (WGS) entry which is preliminary data.</text>
</comment>
<accession>A0A2N1PQG7</accession>
<evidence type="ECO:0000313" key="4">
    <source>
        <dbReference type="Proteomes" id="UP000233256"/>
    </source>
</evidence>
<dbReference type="PANTHER" id="PTHR45947">
    <property type="entry name" value="SULFOQUINOVOSYL TRANSFERASE SQD2"/>
    <property type="match status" value="1"/>
</dbReference>
<evidence type="ECO:0000259" key="2">
    <source>
        <dbReference type="Pfam" id="PF13439"/>
    </source>
</evidence>
<organism evidence="3 4">
    <name type="scientific">Candidatus Wallbacteria bacterium HGW-Wallbacteria-1</name>
    <dbReference type="NCBI Taxonomy" id="2013854"/>
    <lineage>
        <taxon>Bacteria</taxon>
        <taxon>Candidatus Walliibacteriota</taxon>
    </lineage>
</organism>
<gene>
    <name evidence="3" type="ORF">CVV64_09505</name>
</gene>
<dbReference type="PANTHER" id="PTHR45947:SF3">
    <property type="entry name" value="SULFOQUINOVOSYL TRANSFERASE SQD2"/>
    <property type="match status" value="1"/>
</dbReference>
<dbReference type="InterPro" id="IPR050194">
    <property type="entry name" value="Glycosyltransferase_grp1"/>
</dbReference>
<dbReference type="AlphaFoldDB" id="A0A2N1PQG7"/>
<dbReference type="Gene3D" id="3.40.50.2000">
    <property type="entry name" value="Glycogen Phosphorylase B"/>
    <property type="match status" value="2"/>
</dbReference>
<sequence length="404" mass="45812">MKILLAANSYLPSWGGIERYLSQLGRHLHTSGHDVSVFCRKWSDDLPSTELMDNIRVIRHSAPNLPFYLFALRPFSSEMTCLASARLLRHLNPDLVICRTPGYAQGIRRVLSKAKIVYVLPTIEAIERKFDIAEGNAPILDRFIDLIMNPVNDYQERRALQSADSLVAFSENAAQLSSSQHGFDSGKYQIIPPGVDFKFFNSHCGKSPADYSPVRDDSKKLIMFAGRLCNVKGPDISLEIFHRLLKRHKTIAANCHLLFVGDGPMKNELIRRTDEMNLSGQVFFAGKRDDINRLYPWADLLLHTSRFETFGHVLLESMSCGTPCLSFRRRIPDFQVASEEIIQHGENGYLANGWDPDDVADTLAMALSDPEKLKETGLKAAEYIQKKYSWQRHIDELLKTVENI</sequence>
<evidence type="ECO:0000259" key="1">
    <source>
        <dbReference type="Pfam" id="PF00534"/>
    </source>
</evidence>